<accession>A0AAW9ZHW6</accession>
<sequence>MTKPTSANTVDEIKSYLDKKGISYPTTALKDDLLKLVGDA</sequence>
<feature type="domain" description="HeH/LEM" evidence="1">
    <location>
        <begin position="9"/>
        <end position="38"/>
    </location>
</feature>
<name>A0AAW9ZHW6_LIMRT</name>
<organism evidence="2 3">
    <name type="scientific">Limosilactobacillus reuteri</name>
    <name type="common">Lactobacillus reuteri</name>
    <dbReference type="NCBI Taxonomy" id="1598"/>
    <lineage>
        <taxon>Bacteria</taxon>
        <taxon>Bacillati</taxon>
        <taxon>Bacillota</taxon>
        <taxon>Bacilli</taxon>
        <taxon>Lactobacillales</taxon>
        <taxon>Lactobacillaceae</taxon>
        <taxon>Limosilactobacillus</taxon>
    </lineage>
</organism>
<evidence type="ECO:0000313" key="2">
    <source>
        <dbReference type="EMBL" id="NME21168.1"/>
    </source>
</evidence>
<dbReference type="InterPro" id="IPR036361">
    <property type="entry name" value="SAP_dom_sf"/>
</dbReference>
<protein>
    <recommendedName>
        <fullName evidence="1">HeH/LEM domain-containing protein</fullName>
    </recommendedName>
</protein>
<dbReference type="InterPro" id="IPR025856">
    <property type="entry name" value="HeH/LEM_domain"/>
</dbReference>
<dbReference type="EMBL" id="JABAFN010000001">
    <property type="protein sequence ID" value="NME21168.1"/>
    <property type="molecule type" value="Genomic_DNA"/>
</dbReference>
<dbReference type="Gene3D" id="1.10.720.30">
    <property type="entry name" value="SAP domain"/>
    <property type="match status" value="1"/>
</dbReference>
<dbReference type="Pfam" id="PF12949">
    <property type="entry name" value="HeH"/>
    <property type="match status" value="1"/>
</dbReference>
<evidence type="ECO:0000259" key="1">
    <source>
        <dbReference type="Pfam" id="PF12949"/>
    </source>
</evidence>
<dbReference type="Proteomes" id="UP000587270">
    <property type="component" value="Unassembled WGS sequence"/>
</dbReference>
<gene>
    <name evidence="2" type="ORF">HF865_00275</name>
</gene>
<dbReference type="AlphaFoldDB" id="A0AAW9ZHW6"/>
<evidence type="ECO:0000313" key="3">
    <source>
        <dbReference type="Proteomes" id="UP000587270"/>
    </source>
</evidence>
<reference evidence="2 3" key="1">
    <citation type="submission" date="2020-04" db="EMBL/GenBank/DDBJ databases">
        <authorList>
            <person name="Hitch T.C.A."/>
            <person name="Wylensek D."/>
            <person name="Clavel T."/>
        </authorList>
    </citation>
    <scope>NUCLEOTIDE SEQUENCE [LARGE SCALE GENOMIC DNA]</scope>
    <source>
        <strain evidence="2 3">WCA-386-APC-4I</strain>
    </source>
</reference>
<proteinExistence type="predicted"/>
<comment type="caution">
    <text evidence="2">The sequence shown here is derived from an EMBL/GenBank/DDBJ whole genome shotgun (WGS) entry which is preliminary data.</text>
</comment>